<evidence type="ECO:0008006" key="3">
    <source>
        <dbReference type="Google" id="ProtNLM"/>
    </source>
</evidence>
<name>A0ABD1PRT8_9LAMI</name>
<gene>
    <name evidence="1" type="ORF">Adt_42488</name>
</gene>
<evidence type="ECO:0000313" key="1">
    <source>
        <dbReference type="EMBL" id="KAL2466637.1"/>
    </source>
</evidence>
<dbReference type="EMBL" id="JBFOLK010000013">
    <property type="protein sequence ID" value="KAL2466637.1"/>
    <property type="molecule type" value="Genomic_DNA"/>
</dbReference>
<sequence length="138" mass="14993">MDGVAKDGGGGNGRRWCRRTIALSFNQNFYLVSKPGSMANPNFSNQSHGSNSNPTTQVPTLLNSLSPFGMNLTQASSVKLDRDNFLLWKNVVMPVVRGHGLEGYLLGTKECPPQFINIQVTAGAGETMDMVPNPEHSR</sequence>
<dbReference type="AlphaFoldDB" id="A0ABD1PRT8"/>
<proteinExistence type="predicted"/>
<organism evidence="1 2">
    <name type="scientific">Abeliophyllum distichum</name>
    <dbReference type="NCBI Taxonomy" id="126358"/>
    <lineage>
        <taxon>Eukaryota</taxon>
        <taxon>Viridiplantae</taxon>
        <taxon>Streptophyta</taxon>
        <taxon>Embryophyta</taxon>
        <taxon>Tracheophyta</taxon>
        <taxon>Spermatophyta</taxon>
        <taxon>Magnoliopsida</taxon>
        <taxon>eudicotyledons</taxon>
        <taxon>Gunneridae</taxon>
        <taxon>Pentapetalae</taxon>
        <taxon>asterids</taxon>
        <taxon>lamiids</taxon>
        <taxon>Lamiales</taxon>
        <taxon>Oleaceae</taxon>
        <taxon>Forsythieae</taxon>
        <taxon>Abeliophyllum</taxon>
    </lineage>
</organism>
<reference evidence="2" key="1">
    <citation type="submission" date="2024-07" db="EMBL/GenBank/DDBJ databases">
        <title>Two chromosome-level genome assemblies of Korean endemic species Abeliophyllum distichum and Forsythia ovata (Oleaceae).</title>
        <authorList>
            <person name="Jang H."/>
        </authorList>
    </citation>
    <scope>NUCLEOTIDE SEQUENCE [LARGE SCALE GENOMIC DNA]</scope>
</reference>
<protein>
    <recommendedName>
        <fullName evidence="3">Retrotransposon Copia-like N-terminal domain-containing protein</fullName>
    </recommendedName>
</protein>
<keyword evidence="2" id="KW-1185">Reference proteome</keyword>
<accession>A0ABD1PRT8</accession>
<comment type="caution">
    <text evidence="1">The sequence shown here is derived from an EMBL/GenBank/DDBJ whole genome shotgun (WGS) entry which is preliminary data.</text>
</comment>
<dbReference type="Proteomes" id="UP001604336">
    <property type="component" value="Unassembled WGS sequence"/>
</dbReference>
<evidence type="ECO:0000313" key="2">
    <source>
        <dbReference type="Proteomes" id="UP001604336"/>
    </source>
</evidence>